<accession>A0AA38RC02</accession>
<organism evidence="1 2">
    <name type="scientific">Pleurostoma richardsiae</name>
    <dbReference type="NCBI Taxonomy" id="41990"/>
    <lineage>
        <taxon>Eukaryota</taxon>
        <taxon>Fungi</taxon>
        <taxon>Dikarya</taxon>
        <taxon>Ascomycota</taxon>
        <taxon>Pezizomycotina</taxon>
        <taxon>Sordariomycetes</taxon>
        <taxon>Sordariomycetidae</taxon>
        <taxon>Calosphaeriales</taxon>
        <taxon>Pleurostomataceae</taxon>
        <taxon>Pleurostoma</taxon>
    </lineage>
</organism>
<evidence type="ECO:0000313" key="1">
    <source>
        <dbReference type="EMBL" id="KAJ9133267.1"/>
    </source>
</evidence>
<dbReference type="Proteomes" id="UP001174694">
    <property type="component" value="Unassembled WGS sequence"/>
</dbReference>
<reference evidence="1" key="1">
    <citation type="submission" date="2022-07" db="EMBL/GenBank/DDBJ databases">
        <title>Fungi with potential for degradation of polypropylene.</title>
        <authorList>
            <person name="Gostincar C."/>
        </authorList>
    </citation>
    <scope>NUCLEOTIDE SEQUENCE</scope>
    <source>
        <strain evidence="1">EXF-13308</strain>
    </source>
</reference>
<dbReference type="AlphaFoldDB" id="A0AA38RC02"/>
<keyword evidence="2" id="KW-1185">Reference proteome</keyword>
<protein>
    <submittedName>
        <fullName evidence="1">Uncharacterized protein</fullName>
    </submittedName>
</protein>
<proteinExistence type="predicted"/>
<sequence length="67" mass="6903">MATLIGDFVADPSRFHPILLLQPLAGPSSIPANTILVILDIDIIISILLLRLNSISVGRGGVIGGGS</sequence>
<comment type="caution">
    <text evidence="1">The sequence shown here is derived from an EMBL/GenBank/DDBJ whole genome shotgun (WGS) entry which is preliminary data.</text>
</comment>
<evidence type="ECO:0000313" key="2">
    <source>
        <dbReference type="Proteomes" id="UP001174694"/>
    </source>
</evidence>
<gene>
    <name evidence="1" type="ORF">NKR23_g10844</name>
</gene>
<dbReference type="EMBL" id="JANBVO010000051">
    <property type="protein sequence ID" value="KAJ9133267.1"/>
    <property type="molecule type" value="Genomic_DNA"/>
</dbReference>
<name>A0AA38RC02_9PEZI</name>